<dbReference type="KEGG" id="tcd:AAIA72_15025"/>
<dbReference type="RefSeq" id="WP_369601106.1">
    <property type="nucleotide sequence ID" value="NZ_CP154858.1"/>
</dbReference>
<name>A0AB39UWH1_9GAMM</name>
<dbReference type="Gene3D" id="3.40.50.1820">
    <property type="entry name" value="alpha/beta hydrolase"/>
    <property type="match status" value="1"/>
</dbReference>
<sequence length="188" mass="20794">MKLLYLHGFLSSPQSAKATLMQRWLREQAPAVEWICPQLPVVPHEAIELARTLASGPDTVGVVGSSLGGFYAMHLSAELGLPAALINPAARPWLLLEDYLGEHEHPWTGERFVVDRDYLSVLEGLNREATLDRKRLFLLLQTGDEALDYREAVKVLMPCRAWLEGGGDHAFAGFDRCLPAIGAFFGLI</sequence>
<keyword evidence="1" id="KW-0378">Hydrolase</keyword>
<proteinExistence type="predicted"/>
<dbReference type="PANTHER" id="PTHR35602:SF3">
    <property type="entry name" value="ESTERASE YQIA"/>
    <property type="match status" value="1"/>
</dbReference>
<gene>
    <name evidence="1" type="ORF">AAIA72_15025</name>
</gene>
<dbReference type="PANTHER" id="PTHR35602">
    <property type="entry name" value="ESTERASE YQIA-RELATED"/>
    <property type="match status" value="1"/>
</dbReference>
<dbReference type="GO" id="GO:0016787">
    <property type="term" value="F:hydrolase activity"/>
    <property type="evidence" value="ECO:0007669"/>
    <property type="project" value="UniProtKB-KW"/>
</dbReference>
<dbReference type="InterPro" id="IPR029058">
    <property type="entry name" value="AB_hydrolase_fold"/>
</dbReference>
<dbReference type="EMBL" id="CP154858">
    <property type="protein sequence ID" value="XDT72091.1"/>
    <property type="molecule type" value="Genomic_DNA"/>
</dbReference>
<protein>
    <submittedName>
        <fullName evidence="1">YqiA/YcfP family alpha/beta fold hydrolase</fullName>
    </submittedName>
</protein>
<accession>A0AB39UWH1</accession>
<dbReference type="AlphaFoldDB" id="A0AB39UWH1"/>
<dbReference type="Pfam" id="PF05728">
    <property type="entry name" value="UPF0227"/>
    <property type="match status" value="1"/>
</dbReference>
<dbReference type="SUPFAM" id="SSF53474">
    <property type="entry name" value="alpha/beta-Hydrolases"/>
    <property type="match status" value="1"/>
</dbReference>
<dbReference type="InterPro" id="IPR008886">
    <property type="entry name" value="UPF0227/Esterase_YqiA"/>
</dbReference>
<organism evidence="1">
    <name type="scientific">Thermohahella caldifontis</name>
    <dbReference type="NCBI Taxonomy" id="3142973"/>
    <lineage>
        <taxon>Bacteria</taxon>
        <taxon>Pseudomonadati</taxon>
        <taxon>Pseudomonadota</taxon>
        <taxon>Gammaproteobacteria</taxon>
        <taxon>Oceanospirillales</taxon>
        <taxon>Hahellaceae</taxon>
        <taxon>Thermohahella</taxon>
    </lineage>
</organism>
<evidence type="ECO:0000313" key="1">
    <source>
        <dbReference type="EMBL" id="XDT72091.1"/>
    </source>
</evidence>
<reference evidence="1" key="1">
    <citation type="submission" date="2024-05" db="EMBL/GenBank/DDBJ databases">
        <title>Genome sequencing of novel strain.</title>
        <authorList>
            <person name="Ganbat D."/>
            <person name="Ganbat S."/>
            <person name="Lee S.-J."/>
        </authorList>
    </citation>
    <scope>NUCLEOTIDE SEQUENCE</scope>
    <source>
        <strain evidence="1">SMD15-11</strain>
    </source>
</reference>